<comment type="function">
    <text evidence="1">Adenosylhomocysteine is a competitive inhibitor of S-adenosyl-L-methionine-dependent methyl transferase reactions; therefore adenosylhomocysteinase may play a key role in the control of methylations via regulation of the intracellular concentration of adenosylhomocysteine.</text>
</comment>
<dbReference type="STRING" id="4072.A0A2G3AJM1"/>
<name>A0A2G3AJM1_CAPAN</name>
<dbReference type="Gramene" id="PHT94444">
    <property type="protein sequence ID" value="PHT94444"/>
    <property type="gene ID" value="T459_02326"/>
</dbReference>
<organism evidence="4 5">
    <name type="scientific">Capsicum annuum</name>
    <name type="common">Capsicum pepper</name>
    <dbReference type="NCBI Taxonomy" id="4072"/>
    <lineage>
        <taxon>Eukaryota</taxon>
        <taxon>Viridiplantae</taxon>
        <taxon>Streptophyta</taxon>
        <taxon>Embryophyta</taxon>
        <taxon>Tracheophyta</taxon>
        <taxon>Spermatophyta</taxon>
        <taxon>Magnoliopsida</taxon>
        <taxon>eudicotyledons</taxon>
        <taxon>Gunneridae</taxon>
        <taxon>Pentapetalae</taxon>
        <taxon>asterids</taxon>
        <taxon>lamiids</taxon>
        <taxon>Solanales</taxon>
        <taxon>Solanaceae</taxon>
        <taxon>Solanoideae</taxon>
        <taxon>Capsiceae</taxon>
        <taxon>Capsicum</taxon>
    </lineage>
</organism>
<evidence type="ECO:0000256" key="1">
    <source>
        <dbReference type="ARBA" id="ARBA00002639"/>
    </source>
</evidence>
<proteinExistence type="predicted"/>
<dbReference type="SUPFAM" id="SSF52283">
    <property type="entry name" value="Formate/glycerate dehydrogenase catalytic domain-like"/>
    <property type="match status" value="1"/>
</dbReference>
<evidence type="ECO:0000256" key="3">
    <source>
        <dbReference type="ARBA" id="ARBA00033091"/>
    </source>
</evidence>
<dbReference type="Gene3D" id="3.40.50.1480">
    <property type="entry name" value="Adenosylhomocysteinase-like"/>
    <property type="match status" value="2"/>
</dbReference>
<evidence type="ECO:0000313" key="5">
    <source>
        <dbReference type="Proteomes" id="UP000222542"/>
    </source>
</evidence>
<dbReference type="EMBL" id="AYRZ02000001">
    <property type="protein sequence ID" value="PHT94444.1"/>
    <property type="molecule type" value="Genomic_DNA"/>
</dbReference>
<dbReference type="PANTHER" id="PTHR23420:SF0">
    <property type="entry name" value="ADENOSYLHOMOCYSTEINASE"/>
    <property type="match status" value="1"/>
</dbReference>
<accession>A0A2G3AJM1</accession>
<comment type="caution">
    <text evidence="4">The sequence shown here is derived from an EMBL/GenBank/DDBJ whole genome shotgun (WGS) entry which is preliminary data.</text>
</comment>
<protein>
    <recommendedName>
        <fullName evidence="2">Adenosylhomocysteinase</fullName>
    </recommendedName>
    <alternativeName>
        <fullName evidence="3">S-adenosyl-L-homocysteine hydrolase</fullName>
    </alternativeName>
</protein>
<dbReference type="PANTHER" id="PTHR23420">
    <property type="entry name" value="ADENOSYLHOMOCYSTEINASE"/>
    <property type="match status" value="1"/>
</dbReference>
<evidence type="ECO:0000313" key="4">
    <source>
        <dbReference type="EMBL" id="PHT94444.1"/>
    </source>
</evidence>
<reference evidence="4 5" key="1">
    <citation type="journal article" date="2014" name="Nat. Genet.">
        <title>Genome sequence of the hot pepper provides insights into the evolution of pungency in Capsicum species.</title>
        <authorList>
            <person name="Kim S."/>
            <person name="Park M."/>
            <person name="Yeom S.I."/>
            <person name="Kim Y.M."/>
            <person name="Lee J.M."/>
            <person name="Lee H.A."/>
            <person name="Seo E."/>
            <person name="Choi J."/>
            <person name="Cheong K."/>
            <person name="Kim K.T."/>
            <person name="Jung K."/>
            <person name="Lee G.W."/>
            <person name="Oh S.K."/>
            <person name="Bae C."/>
            <person name="Kim S.B."/>
            <person name="Lee H.Y."/>
            <person name="Kim S.Y."/>
            <person name="Kim M.S."/>
            <person name="Kang B.C."/>
            <person name="Jo Y.D."/>
            <person name="Yang H.B."/>
            <person name="Jeong H.J."/>
            <person name="Kang W.H."/>
            <person name="Kwon J.K."/>
            <person name="Shin C."/>
            <person name="Lim J.Y."/>
            <person name="Park J.H."/>
            <person name="Huh J.H."/>
            <person name="Kim J.S."/>
            <person name="Kim B.D."/>
            <person name="Cohen O."/>
            <person name="Paran I."/>
            <person name="Suh M.C."/>
            <person name="Lee S.B."/>
            <person name="Kim Y.K."/>
            <person name="Shin Y."/>
            <person name="Noh S.J."/>
            <person name="Park J."/>
            <person name="Seo Y.S."/>
            <person name="Kwon S.Y."/>
            <person name="Kim H.A."/>
            <person name="Park J.M."/>
            <person name="Kim H.J."/>
            <person name="Choi S.B."/>
            <person name="Bosland P.W."/>
            <person name="Reeves G."/>
            <person name="Jo S.H."/>
            <person name="Lee B.W."/>
            <person name="Cho H.T."/>
            <person name="Choi H.S."/>
            <person name="Lee M.S."/>
            <person name="Yu Y."/>
            <person name="Do Choi Y."/>
            <person name="Park B.S."/>
            <person name="van Deynze A."/>
            <person name="Ashrafi H."/>
            <person name="Hill T."/>
            <person name="Kim W.T."/>
            <person name="Pai H.S."/>
            <person name="Ahn H.K."/>
            <person name="Yeam I."/>
            <person name="Giovannoni J.J."/>
            <person name="Rose J.K."/>
            <person name="Sorensen I."/>
            <person name="Lee S.J."/>
            <person name="Kim R.W."/>
            <person name="Choi I.Y."/>
            <person name="Choi B.S."/>
            <person name="Lim J.S."/>
            <person name="Lee Y.H."/>
            <person name="Choi D."/>
        </authorList>
    </citation>
    <scope>NUCLEOTIDE SEQUENCE [LARGE SCALE GENOMIC DNA]</scope>
    <source>
        <strain evidence="5">cv. CM334</strain>
    </source>
</reference>
<sequence length="88" mass="10086">MIIDCGNKVKDMSQADFGRLKIELADFSRLKIELAKVKMPGIMACRIEFGPSQSLKESLKVDHLRYTKMKERFVGVSEETTTSVKRLY</sequence>
<dbReference type="Proteomes" id="UP000222542">
    <property type="component" value="Unassembled WGS sequence"/>
</dbReference>
<dbReference type="SMR" id="A0A2G3AJM1"/>
<keyword evidence="5" id="KW-1185">Reference proteome</keyword>
<dbReference type="InterPro" id="IPR000043">
    <property type="entry name" value="Adenosylhomocysteinase-like"/>
</dbReference>
<gene>
    <name evidence="4" type="ORF">T459_02326</name>
</gene>
<dbReference type="Pfam" id="PF05221">
    <property type="entry name" value="AdoHcyase"/>
    <property type="match status" value="1"/>
</dbReference>
<dbReference type="InterPro" id="IPR042172">
    <property type="entry name" value="Adenosylhomocyst_ase-like_sf"/>
</dbReference>
<reference evidence="4 5" key="2">
    <citation type="journal article" date="2017" name="Genome Biol.">
        <title>New reference genome sequences of hot pepper reveal the massive evolution of plant disease-resistance genes by retroduplication.</title>
        <authorList>
            <person name="Kim S."/>
            <person name="Park J."/>
            <person name="Yeom S.I."/>
            <person name="Kim Y.M."/>
            <person name="Seo E."/>
            <person name="Kim K.T."/>
            <person name="Kim M.S."/>
            <person name="Lee J.M."/>
            <person name="Cheong K."/>
            <person name="Shin H.S."/>
            <person name="Kim S.B."/>
            <person name="Han K."/>
            <person name="Lee J."/>
            <person name="Park M."/>
            <person name="Lee H.A."/>
            <person name="Lee H.Y."/>
            <person name="Lee Y."/>
            <person name="Oh S."/>
            <person name="Lee J.H."/>
            <person name="Choi E."/>
            <person name="Choi E."/>
            <person name="Lee S.E."/>
            <person name="Jeon J."/>
            <person name="Kim H."/>
            <person name="Choi G."/>
            <person name="Song H."/>
            <person name="Lee J."/>
            <person name="Lee S.C."/>
            <person name="Kwon J.K."/>
            <person name="Lee H.Y."/>
            <person name="Koo N."/>
            <person name="Hong Y."/>
            <person name="Kim R.W."/>
            <person name="Kang W.H."/>
            <person name="Huh J.H."/>
            <person name="Kang B.C."/>
            <person name="Yang T.J."/>
            <person name="Lee Y.H."/>
            <person name="Bennetzen J.L."/>
            <person name="Choi D."/>
        </authorList>
    </citation>
    <scope>NUCLEOTIDE SEQUENCE [LARGE SCALE GENOMIC DNA]</scope>
    <source>
        <strain evidence="5">cv. CM334</strain>
    </source>
</reference>
<dbReference type="AlphaFoldDB" id="A0A2G3AJM1"/>
<evidence type="ECO:0000256" key="2">
    <source>
        <dbReference type="ARBA" id="ARBA00022091"/>
    </source>
</evidence>